<evidence type="ECO:0000256" key="4">
    <source>
        <dbReference type="ARBA" id="ARBA00023125"/>
    </source>
</evidence>
<reference evidence="9 10" key="1">
    <citation type="submission" date="2023-12" db="EMBL/GenBank/DDBJ databases">
        <title>Description of an unclassified Opitutus bacterium of Verrucomicrobiota.</title>
        <authorList>
            <person name="Zhang D.-F."/>
        </authorList>
    </citation>
    <scope>NUCLEOTIDE SEQUENCE [LARGE SCALE GENOMIC DNA]</scope>
    <source>
        <strain evidence="9 10">WL0086</strain>
    </source>
</reference>
<dbReference type="InterPro" id="IPR036388">
    <property type="entry name" value="WH-like_DNA-bd_sf"/>
</dbReference>
<keyword evidence="3 6" id="KW-0731">Sigma factor</keyword>
<evidence type="ECO:0000256" key="5">
    <source>
        <dbReference type="ARBA" id="ARBA00023163"/>
    </source>
</evidence>
<evidence type="ECO:0000259" key="7">
    <source>
        <dbReference type="Pfam" id="PF04542"/>
    </source>
</evidence>
<evidence type="ECO:0000256" key="1">
    <source>
        <dbReference type="ARBA" id="ARBA00010641"/>
    </source>
</evidence>
<proteinExistence type="inferred from homology"/>
<dbReference type="EMBL" id="CP139781">
    <property type="protein sequence ID" value="WRQ89966.1"/>
    <property type="molecule type" value="Genomic_DNA"/>
</dbReference>
<evidence type="ECO:0000256" key="2">
    <source>
        <dbReference type="ARBA" id="ARBA00023015"/>
    </source>
</evidence>
<dbReference type="Gene3D" id="1.10.1740.10">
    <property type="match status" value="1"/>
</dbReference>
<keyword evidence="5 6" id="KW-0804">Transcription</keyword>
<evidence type="ECO:0000313" key="10">
    <source>
        <dbReference type="Proteomes" id="UP000738431"/>
    </source>
</evidence>
<dbReference type="Pfam" id="PF04542">
    <property type="entry name" value="Sigma70_r2"/>
    <property type="match status" value="1"/>
</dbReference>
<dbReference type="InterPro" id="IPR014284">
    <property type="entry name" value="RNA_pol_sigma-70_dom"/>
</dbReference>
<dbReference type="SUPFAM" id="SSF88659">
    <property type="entry name" value="Sigma3 and sigma4 domains of RNA polymerase sigma factors"/>
    <property type="match status" value="1"/>
</dbReference>
<dbReference type="PANTHER" id="PTHR43133">
    <property type="entry name" value="RNA POLYMERASE ECF-TYPE SIGMA FACTO"/>
    <property type="match status" value="1"/>
</dbReference>
<dbReference type="InterPro" id="IPR013324">
    <property type="entry name" value="RNA_pol_sigma_r3/r4-like"/>
</dbReference>
<accession>A0ABZ1CE50</accession>
<organism evidence="9 10">
    <name type="scientific">Actomonas aquatica</name>
    <dbReference type="NCBI Taxonomy" id="2866162"/>
    <lineage>
        <taxon>Bacteria</taxon>
        <taxon>Pseudomonadati</taxon>
        <taxon>Verrucomicrobiota</taxon>
        <taxon>Opitutia</taxon>
        <taxon>Opitutales</taxon>
        <taxon>Opitutaceae</taxon>
        <taxon>Actomonas</taxon>
    </lineage>
</organism>
<feature type="domain" description="RNA polymerase sigma factor 70 region 4 type 2" evidence="8">
    <location>
        <begin position="145"/>
        <end position="196"/>
    </location>
</feature>
<dbReference type="PANTHER" id="PTHR43133:SF8">
    <property type="entry name" value="RNA POLYMERASE SIGMA FACTOR HI_1459-RELATED"/>
    <property type="match status" value="1"/>
</dbReference>
<dbReference type="InterPro" id="IPR013325">
    <property type="entry name" value="RNA_pol_sigma_r2"/>
</dbReference>
<dbReference type="InterPro" id="IPR039425">
    <property type="entry name" value="RNA_pol_sigma-70-like"/>
</dbReference>
<name>A0ABZ1CE50_9BACT</name>
<evidence type="ECO:0000259" key="8">
    <source>
        <dbReference type="Pfam" id="PF08281"/>
    </source>
</evidence>
<dbReference type="CDD" id="cd06171">
    <property type="entry name" value="Sigma70_r4"/>
    <property type="match status" value="1"/>
</dbReference>
<evidence type="ECO:0000256" key="3">
    <source>
        <dbReference type="ARBA" id="ARBA00023082"/>
    </source>
</evidence>
<sequence length="222" mass="25563">MNIATSPFSLTNANDDRSLVARFQGGDESAFAQIVRTHRDRIYGYVRNMLRDETDAEEVTQDTFVRAYRALGRFRGDASLTTWLHRIATNLARNRYWYFFRRRRQDTISLDWTAPDSDQSPIGESFVCDEPDPCQQSTKEEFLGAVRESLAEIDPILREPLEMRAGKGMSYAEIAKLTGVPTGTVKSRISRARRDLRTHLAERMPDVEDTDSFREVFVADRR</sequence>
<dbReference type="InterPro" id="IPR013249">
    <property type="entry name" value="RNA_pol_sigma70_r4_t2"/>
</dbReference>
<dbReference type="Gene3D" id="1.10.10.10">
    <property type="entry name" value="Winged helix-like DNA-binding domain superfamily/Winged helix DNA-binding domain"/>
    <property type="match status" value="1"/>
</dbReference>
<keyword evidence="10" id="KW-1185">Reference proteome</keyword>
<dbReference type="InterPro" id="IPR007627">
    <property type="entry name" value="RNA_pol_sigma70_r2"/>
</dbReference>
<dbReference type="PROSITE" id="PS01063">
    <property type="entry name" value="SIGMA70_ECF"/>
    <property type="match status" value="1"/>
</dbReference>
<dbReference type="Proteomes" id="UP000738431">
    <property type="component" value="Chromosome"/>
</dbReference>
<dbReference type="Pfam" id="PF08281">
    <property type="entry name" value="Sigma70_r4_2"/>
    <property type="match status" value="1"/>
</dbReference>
<evidence type="ECO:0000256" key="6">
    <source>
        <dbReference type="RuleBase" id="RU000716"/>
    </source>
</evidence>
<evidence type="ECO:0000313" key="9">
    <source>
        <dbReference type="EMBL" id="WRQ89966.1"/>
    </source>
</evidence>
<feature type="domain" description="RNA polymerase sigma-70 region 2" evidence="7">
    <location>
        <begin position="34"/>
        <end position="96"/>
    </location>
</feature>
<dbReference type="RefSeq" id="WP_221032109.1">
    <property type="nucleotide sequence ID" value="NZ_CP139781.1"/>
</dbReference>
<keyword evidence="2 6" id="KW-0805">Transcription regulation</keyword>
<dbReference type="SUPFAM" id="SSF88946">
    <property type="entry name" value="Sigma2 domain of RNA polymerase sigma factors"/>
    <property type="match status" value="1"/>
</dbReference>
<keyword evidence="4 6" id="KW-0238">DNA-binding</keyword>
<dbReference type="InterPro" id="IPR000838">
    <property type="entry name" value="RNA_pol_sigma70_ECF_CS"/>
</dbReference>
<dbReference type="NCBIfam" id="TIGR02937">
    <property type="entry name" value="sigma70-ECF"/>
    <property type="match status" value="1"/>
</dbReference>
<gene>
    <name evidence="9" type="ORF">K1X11_011155</name>
</gene>
<protein>
    <recommendedName>
        <fullName evidence="6">RNA polymerase sigma factor</fullName>
    </recommendedName>
</protein>
<comment type="similarity">
    <text evidence="1 6">Belongs to the sigma-70 factor family. ECF subfamily.</text>
</comment>